<feature type="transmembrane region" description="Helical" evidence="5">
    <location>
        <begin position="139"/>
        <end position="157"/>
    </location>
</feature>
<keyword evidence="2 5" id="KW-0812">Transmembrane</keyword>
<feature type="transmembrane region" description="Helical" evidence="5">
    <location>
        <begin position="107"/>
        <end position="127"/>
    </location>
</feature>
<evidence type="ECO:0000256" key="1">
    <source>
        <dbReference type="ARBA" id="ARBA00004141"/>
    </source>
</evidence>
<organism evidence="7 8">
    <name type="scientific">Bathycoccus prasinos</name>
    <dbReference type="NCBI Taxonomy" id="41875"/>
    <lineage>
        <taxon>Eukaryota</taxon>
        <taxon>Viridiplantae</taxon>
        <taxon>Chlorophyta</taxon>
        <taxon>Mamiellophyceae</taxon>
        <taxon>Mamiellales</taxon>
        <taxon>Bathycoccaceae</taxon>
        <taxon>Bathycoccus</taxon>
    </lineage>
</organism>
<sequence length="345" mass="36388">MESTKNNDGANGNGKDLSVVGALTLSVVSSVSIVIVNKYLISTLEFQYVTFLTAMHMIVTAVALRFAAKYNFLEPKEVERQALLRFSCINGISIAFLNLSLGFNSVGFYQMTKLAIIPCTVMMHTIYYGKKYSSSIKGALGILLLGVGIATVTDMQLNGLGTFMSVCAVITTCVSQIWTNHYTKQFQVSSTQLLYAASPYMAAILATIALPLDAQLVGGTPFDVTWSVPVLFWAALSCGIAVSVNFSTFLVIGKCDAVTYQVLGHLKTMLVLGFGFTVIGNPATGRNLMGIAVALVGMVVYAQVESREKAAAAANGSQKEGKELAGPGAPIAIGGLRGGGGSTNV</sequence>
<keyword evidence="8" id="KW-1185">Reference proteome</keyword>
<feature type="transmembrane region" description="Helical" evidence="5">
    <location>
        <begin position="287"/>
        <end position="304"/>
    </location>
</feature>
<comment type="subcellular location">
    <subcellularLocation>
        <location evidence="1">Membrane</location>
        <topology evidence="1">Multi-pass membrane protein</topology>
    </subcellularLocation>
</comment>
<dbReference type="OrthoDB" id="5547497at2759"/>
<keyword evidence="3 5" id="KW-1133">Transmembrane helix</keyword>
<protein>
    <recommendedName>
        <fullName evidence="6">Sugar phosphate transporter domain-containing protein</fullName>
    </recommendedName>
</protein>
<name>K8EG96_9CHLO</name>
<feature type="transmembrane region" description="Helical" evidence="5">
    <location>
        <begin position="163"/>
        <end position="181"/>
    </location>
</feature>
<evidence type="ECO:0000256" key="3">
    <source>
        <dbReference type="ARBA" id="ARBA00022989"/>
    </source>
</evidence>
<dbReference type="Pfam" id="PF03151">
    <property type="entry name" value="TPT"/>
    <property type="match status" value="1"/>
</dbReference>
<dbReference type="KEGG" id="bpg:Bathy06g02870"/>
<evidence type="ECO:0000256" key="2">
    <source>
        <dbReference type="ARBA" id="ARBA00022692"/>
    </source>
</evidence>
<feature type="transmembrane region" description="Helical" evidence="5">
    <location>
        <begin position="20"/>
        <end position="40"/>
    </location>
</feature>
<dbReference type="InterPro" id="IPR004853">
    <property type="entry name" value="Sugar_P_trans_dom"/>
</dbReference>
<feature type="transmembrane region" description="Helical" evidence="5">
    <location>
        <begin position="264"/>
        <end position="281"/>
    </location>
</feature>
<evidence type="ECO:0000313" key="7">
    <source>
        <dbReference type="EMBL" id="CCO17177.1"/>
    </source>
</evidence>
<proteinExistence type="predicted"/>
<dbReference type="RefSeq" id="XP_007512577.1">
    <property type="nucleotide sequence ID" value="XM_007512515.1"/>
</dbReference>
<dbReference type="GeneID" id="19015267"/>
<feature type="transmembrane region" description="Helical" evidence="5">
    <location>
        <begin position="82"/>
        <end position="101"/>
    </location>
</feature>
<feature type="transmembrane region" description="Helical" evidence="5">
    <location>
        <begin position="193"/>
        <end position="210"/>
    </location>
</feature>
<dbReference type="PANTHER" id="PTHR11132">
    <property type="entry name" value="SOLUTE CARRIER FAMILY 35"/>
    <property type="match status" value="1"/>
</dbReference>
<evidence type="ECO:0000259" key="6">
    <source>
        <dbReference type="Pfam" id="PF03151"/>
    </source>
</evidence>
<dbReference type="Proteomes" id="UP000198341">
    <property type="component" value="Chromosome 6"/>
</dbReference>
<keyword evidence="4 5" id="KW-0472">Membrane</keyword>
<dbReference type="GO" id="GO:0016020">
    <property type="term" value="C:membrane"/>
    <property type="evidence" value="ECO:0007669"/>
    <property type="project" value="UniProtKB-SubCell"/>
</dbReference>
<feature type="domain" description="Sugar phosphate transporter" evidence="6">
    <location>
        <begin position="29"/>
        <end position="301"/>
    </location>
</feature>
<reference evidence="7 8" key="1">
    <citation type="submission" date="2011-10" db="EMBL/GenBank/DDBJ databases">
        <authorList>
            <person name="Genoscope - CEA"/>
        </authorList>
    </citation>
    <scope>NUCLEOTIDE SEQUENCE [LARGE SCALE GENOMIC DNA]</scope>
    <source>
        <strain evidence="7 8">RCC 1105</strain>
    </source>
</reference>
<evidence type="ECO:0000313" key="8">
    <source>
        <dbReference type="Proteomes" id="UP000198341"/>
    </source>
</evidence>
<accession>K8EG96</accession>
<dbReference type="InterPro" id="IPR050186">
    <property type="entry name" value="TPT_transporter"/>
</dbReference>
<feature type="transmembrane region" description="Helical" evidence="5">
    <location>
        <begin position="230"/>
        <end position="252"/>
    </location>
</feature>
<gene>
    <name evidence="7" type="ORF">Bathy06g02870</name>
</gene>
<dbReference type="AlphaFoldDB" id="K8EG96"/>
<evidence type="ECO:0000256" key="5">
    <source>
        <dbReference type="SAM" id="Phobius"/>
    </source>
</evidence>
<feature type="transmembrane region" description="Helical" evidence="5">
    <location>
        <begin position="46"/>
        <end position="70"/>
    </location>
</feature>
<dbReference type="eggNOG" id="KOG1441">
    <property type="taxonomic scope" value="Eukaryota"/>
</dbReference>
<dbReference type="EMBL" id="FO082273">
    <property type="protein sequence ID" value="CCO17177.1"/>
    <property type="molecule type" value="Genomic_DNA"/>
</dbReference>
<evidence type="ECO:0000256" key="4">
    <source>
        <dbReference type="ARBA" id="ARBA00023136"/>
    </source>
</evidence>